<feature type="domain" description="Histidine kinase/HSP90-like ATPase" evidence="7">
    <location>
        <begin position="462"/>
        <end position="572"/>
    </location>
</feature>
<keyword evidence="4 6" id="KW-1133">Transmembrane helix</keyword>
<reference evidence="8 9" key="1">
    <citation type="submission" date="2019-12" db="EMBL/GenBank/DDBJ databases">
        <title>Sporaefaciens musculi gen. nov., sp. nov., a novel bacterium isolated from the caecum of an obese mouse.</title>
        <authorList>
            <person name="Rasmussen T.S."/>
            <person name="Streidl T."/>
            <person name="Hitch T.C.A."/>
            <person name="Wortmann E."/>
            <person name="Deptula P."/>
            <person name="Hansen M."/>
            <person name="Nielsen D.S."/>
            <person name="Clavel T."/>
            <person name="Vogensen F.K."/>
        </authorList>
    </citation>
    <scope>NUCLEOTIDE SEQUENCE [LARGE SCALE GENOMIC DNA]</scope>
    <source>
        <strain evidence="8 9">WCA-9-b2</strain>
    </source>
</reference>
<comment type="subcellular location">
    <subcellularLocation>
        <location evidence="1">Cell membrane</location>
        <topology evidence="1">Multi-pass membrane protein</topology>
    </subcellularLocation>
</comment>
<gene>
    <name evidence="8" type="ORF">GN277_07295</name>
</gene>
<dbReference type="GO" id="GO:0015297">
    <property type="term" value="F:antiporter activity"/>
    <property type="evidence" value="ECO:0007669"/>
    <property type="project" value="InterPro"/>
</dbReference>
<dbReference type="AlphaFoldDB" id="A0A7X3SI93"/>
<evidence type="ECO:0000256" key="5">
    <source>
        <dbReference type="ARBA" id="ARBA00023136"/>
    </source>
</evidence>
<keyword evidence="3 6" id="KW-0812">Transmembrane</keyword>
<evidence type="ECO:0000256" key="4">
    <source>
        <dbReference type="ARBA" id="ARBA00022989"/>
    </source>
</evidence>
<dbReference type="Pfam" id="PF01554">
    <property type="entry name" value="MatE"/>
    <property type="match status" value="1"/>
</dbReference>
<comment type="caution">
    <text evidence="8">The sequence shown here is derived from an EMBL/GenBank/DDBJ whole genome shotgun (WGS) entry which is preliminary data.</text>
</comment>
<protein>
    <recommendedName>
        <fullName evidence="7">Histidine kinase/HSP90-like ATPase domain-containing protein</fullName>
    </recommendedName>
</protein>
<feature type="transmembrane region" description="Helical" evidence="6">
    <location>
        <begin position="319"/>
        <end position="341"/>
    </location>
</feature>
<evidence type="ECO:0000256" key="1">
    <source>
        <dbReference type="ARBA" id="ARBA00004651"/>
    </source>
</evidence>
<dbReference type="Gene3D" id="3.30.565.10">
    <property type="entry name" value="Histidine kinase-like ATPase, C-terminal domain"/>
    <property type="match status" value="1"/>
</dbReference>
<dbReference type="GO" id="GO:0042910">
    <property type="term" value="F:xenobiotic transmembrane transporter activity"/>
    <property type="evidence" value="ECO:0007669"/>
    <property type="project" value="InterPro"/>
</dbReference>
<dbReference type="PANTHER" id="PTHR43823">
    <property type="entry name" value="SPORULATION PROTEIN YKVU"/>
    <property type="match status" value="1"/>
</dbReference>
<dbReference type="Proteomes" id="UP000460412">
    <property type="component" value="Unassembled WGS sequence"/>
</dbReference>
<accession>A0A7X3SI93</accession>
<feature type="transmembrane region" description="Helical" evidence="6">
    <location>
        <begin position="187"/>
        <end position="210"/>
    </location>
</feature>
<sequence length="588" mass="63688">MERNAFLINKKIHQYILPSVLMTVAMQLGNVVDGMIVGNILGPDAMAAIEISMPVLLVLQMPAMMLAMGGAAEAAVLLGKRSTQEADGVFSASLAAGLLLSVIFALFTPFLPGVLAMALSGNGVMAALVEPYIAVNFGGIPILTLAIIFCYFMNADNHPQLGSALFIIANVVNLALDLIFLKGLKIGMAGSALATIIGYLTGMVTVLIYFRSKHRMLHLVKPDREALSYACLAAKAGIPSAAFTLMSALKSVIINSAIVRLLGNDPMAVYSVCANAVLIAELCVGGIIGLVQNIAGILYGERDYYGIRALCKKVLTYSYIAIGALLLLFLMIPQFIAGLFGITEGEMLGMCNMALRIFALSFPFYVYNKFLMSYYQTILQPGLSTVITVLQGFLVIVPLTLGGILLWGLLGVCVAAVASEAVTILLSALYRSVGQRKGRFAAGVYMLPQVSKVKTLDCSIRNDLSEVVAFREKLFTFCEENGITERDGKILGLAMEEIAANIVQYGYRSDQKNYMDISFTIQDDKYILRIRDDGIPFNPLEYQPGAKEQEEKVTVGGIGLLRKIMSDFQYMRVLNMNNTVAELDIVPK</sequence>
<dbReference type="SUPFAM" id="SSF55874">
    <property type="entry name" value="ATPase domain of HSP90 chaperone/DNA topoisomerase II/histidine kinase"/>
    <property type="match status" value="1"/>
</dbReference>
<evidence type="ECO:0000313" key="8">
    <source>
        <dbReference type="EMBL" id="MXP75192.1"/>
    </source>
</evidence>
<feature type="transmembrane region" description="Helical" evidence="6">
    <location>
        <begin position="51"/>
        <end position="77"/>
    </location>
</feature>
<keyword evidence="5 6" id="KW-0472">Membrane</keyword>
<dbReference type="CDD" id="cd16936">
    <property type="entry name" value="HATPase_RsbW-like"/>
    <property type="match status" value="1"/>
</dbReference>
<name>A0A7X3SI93_9FIRM</name>
<feature type="transmembrane region" description="Helical" evidence="6">
    <location>
        <begin position="131"/>
        <end position="152"/>
    </location>
</feature>
<dbReference type="PANTHER" id="PTHR43823:SF3">
    <property type="entry name" value="MULTIDRUG EXPORT PROTEIN MEPA"/>
    <property type="match status" value="1"/>
</dbReference>
<feature type="transmembrane region" description="Helical" evidence="6">
    <location>
        <begin position="269"/>
        <end position="299"/>
    </location>
</feature>
<evidence type="ECO:0000256" key="3">
    <source>
        <dbReference type="ARBA" id="ARBA00022692"/>
    </source>
</evidence>
<evidence type="ECO:0000256" key="6">
    <source>
        <dbReference type="SAM" id="Phobius"/>
    </source>
</evidence>
<evidence type="ECO:0000259" key="7">
    <source>
        <dbReference type="Pfam" id="PF13581"/>
    </source>
</evidence>
<dbReference type="InterPro" id="IPR051327">
    <property type="entry name" value="MATE_MepA_subfamily"/>
</dbReference>
<evidence type="ECO:0000256" key="2">
    <source>
        <dbReference type="ARBA" id="ARBA00022475"/>
    </source>
</evidence>
<dbReference type="Pfam" id="PF13581">
    <property type="entry name" value="HATPase_c_2"/>
    <property type="match status" value="1"/>
</dbReference>
<keyword evidence="2" id="KW-1003">Cell membrane</keyword>
<feature type="transmembrane region" description="Helical" evidence="6">
    <location>
        <begin position="347"/>
        <end position="366"/>
    </location>
</feature>
<keyword evidence="9" id="KW-1185">Reference proteome</keyword>
<feature type="transmembrane region" description="Helical" evidence="6">
    <location>
        <begin position="378"/>
        <end position="399"/>
    </location>
</feature>
<feature type="transmembrane region" description="Helical" evidence="6">
    <location>
        <begin position="405"/>
        <end position="430"/>
    </location>
</feature>
<proteinExistence type="predicted"/>
<feature type="transmembrane region" description="Helical" evidence="6">
    <location>
        <begin position="164"/>
        <end position="181"/>
    </location>
</feature>
<organism evidence="8 9">
    <name type="scientific">Sporofaciens musculi</name>
    <dbReference type="NCBI Taxonomy" id="2681861"/>
    <lineage>
        <taxon>Bacteria</taxon>
        <taxon>Bacillati</taxon>
        <taxon>Bacillota</taxon>
        <taxon>Clostridia</taxon>
        <taxon>Lachnospirales</taxon>
        <taxon>Lachnospiraceae</taxon>
        <taxon>Sporofaciens</taxon>
    </lineage>
</organism>
<dbReference type="InterPro" id="IPR003594">
    <property type="entry name" value="HATPase_dom"/>
</dbReference>
<dbReference type="EMBL" id="WUQX01000001">
    <property type="protein sequence ID" value="MXP75192.1"/>
    <property type="molecule type" value="Genomic_DNA"/>
</dbReference>
<evidence type="ECO:0000313" key="9">
    <source>
        <dbReference type="Proteomes" id="UP000460412"/>
    </source>
</evidence>
<dbReference type="InterPro" id="IPR002528">
    <property type="entry name" value="MATE_fam"/>
</dbReference>
<dbReference type="GO" id="GO:0005886">
    <property type="term" value="C:plasma membrane"/>
    <property type="evidence" value="ECO:0007669"/>
    <property type="project" value="UniProtKB-SubCell"/>
</dbReference>
<feature type="transmembrane region" description="Helical" evidence="6">
    <location>
        <begin position="89"/>
        <end position="111"/>
    </location>
</feature>
<dbReference type="InterPro" id="IPR036890">
    <property type="entry name" value="HATPase_C_sf"/>
</dbReference>
<dbReference type="RefSeq" id="WP_159750498.1">
    <property type="nucleotide sequence ID" value="NZ_CATIYY010000273.1"/>
</dbReference>
<feature type="transmembrane region" description="Helical" evidence="6">
    <location>
        <begin position="12"/>
        <end position="31"/>
    </location>
</feature>